<keyword evidence="5" id="KW-1185">Reference proteome</keyword>
<dbReference type="Pfam" id="PF07047">
    <property type="entry name" value="OPA3"/>
    <property type="match status" value="1"/>
</dbReference>
<evidence type="ECO:0000256" key="2">
    <source>
        <dbReference type="ARBA" id="ARBA00023054"/>
    </source>
</evidence>
<dbReference type="FunCoup" id="F2U0Q5">
    <property type="interactions" value="476"/>
</dbReference>
<dbReference type="Proteomes" id="UP000007799">
    <property type="component" value="Unassembled WGS sequence"/>
</dbReference>
<sequence>MSALPIMKIMSLTIKTVAKPISKLLKQQAMTHETLRQRVVVPVGQATHWISVRLQRLTMNSSRRDVKPLSEDLAVTYGAEFIGEFFIFSVATVMLVGEYNASAKKSAAKEAKLQSTLASLRDDIEQLRAQQADTQEQLRTVLAQLQQQQQQQRGANPHNTAAVDATAAAAAAAAQSPSAKTTSQAGFFNFWPFG</sequence>
<feature type="coiled-coil region" evidence="3">
    <location>
        <begin position="110"/>
        <end position="151"/>
    </location>
</feature>
<dbReference type="KEGG" id="sre:PTSG_01565"/>
<dbReference type="OMA" id="WAEFEGT"/>
<gene>
    <name evidence="4" type="ORF">PTSG_01565</name>
</gene>
<dbReference type="OrthoDB" id="2129069at2759"/>
<accession>F2U0Q5</accession>
<organism evidence="5">
    <name type="scientific">Salpingoeca rosetta (strain ATCC 50818 / BSB-021)</name>
    <dbReference type="NCBI Taxonomy" id="946362"/>
    <lineage>
        <taxon>Eukaryota</taxon>
        <taxon>Choanoflagellata</taxon>
        <taxon>Craspedida</taxon>
        <taxon>Salpingoecidae</taxon>
        <taxon>Salpingoeca</taxon>
    </lineage>
</organism>
<evidence type="ECO:0000256" key="3">
    <source>
        <dbReference type="SAM" id="Coils"/>
    </source>
</evidence>
<dbReference type="RefSeq" id="XP_004997544.1">
    <property type="nucleotide sequence ID" value="XM_004997487.1"/>
</dbReference>
<dbReference type="GO" id="GO:0005739">
    <property type="term" value="C:mitochondrion"/>
    <property type="evidence" value="ECO:0007669"/>
    <property type="project" value="TreeGrafter"/>
</dbReference>
<reference evidence="4" key="1">
    <citation type="submission" date="2009-08" db="EMBL/GenBank/DDBJ databases">
        <title>Annotation of Salpingoeca rosetta.</title>
        <authorList>
            <consortium name="The Broad Institute Genome Sequencing Platform"/>
            <person name="Russ C."/>
            <person name="Cuomo C."/>
            <person name="Burger G."/>
            <person name="Gray M.W."/>
            <person name="Holland P.W.H."/>
            <person name="King N."/>
            <person name="Lang F.B.F."/>
            <person name="Roger A.J."/>
            <person name="Ruiz-Trillo I."/>
            <person name="Young S.K."/>
            <person name="Zeng Q."/>
            <person name="Gargeya S."/>
            <person name="Alvarado L."/>
            <person name="Berlin A."/>
            <person name="Chapman S.B."/>
            <person name="Chen Z."/>
            <person name="Freedman E."/>
            <person name="Gellesch M."/>
            <person name="Goldberg J."/>
            <person name="Griggs A."/>
            <person name="Gujja S."/>
            <person name="Heilman E."/>
            <person name="Heiman D."/>
            <person name="Howarth C."/>
            <person name="Mehta T."/>
            <person name="Neiman D."/>
            <person name="Pearson M."/>
            <person name="Roberts A."/>
            <person name="Saif S."/>
            <person name="Shea T."/>
            <person name="Shenoy N."/>
            <person name="Sisk P."/>
            <person name="Stolte C."/>
            <person name="Sykes S."/>
            <person name="White J."/>
            <person name="Yandava C."/>
            <person name="Haas B."/>
            <person name="Nusbaum C."/>
            <person name="Birren B."/>
        </authorList>
    </citation>
    <scope>NUCLEOTIDE SEQUENCE [LARGE SCALE GENOMIC DNA]</scope>
    <source>
        <strain evidence="4">ATCC 50818</strain>
    </source>
</reference>
<dbReference type="GO" id="GO:0019216">
    <property type="term" value="P:regulation of lipid metabolic process"/>
    <property type="evidence" value="ECO:0007669"/>
    <property type="project" value="TreeGrafter"/>
</dbReference>
<evidence type="ECO:0008006" key="6">
    <source>
        <dbReference type="Google" id="ProtNLM"/>
    </source>
</evidence>
<dbReference type="EMBL" id="GL832958">
    <property type="protein sequence ID" value="EGD80983.1"/>
    <property type="molecule type" value="Genomic_DNA"/>
</dbReference>
<dbReference type="PANTHER" id="PTHR12499">
    <property type="entry name" value="OPTIC ATROPHY 3 PROTEIN OPA3"/>
    <property type="match status" value="1"/>
</dbReference>
<proteinExistence type="inferred from homology"/>
<comment type="similarity">
    <text evidence="1">Belongs to the OPA3 family.</text>
</comment>
<name>F2U0Q5_SALR5</name>
<evidence type="ECO:0000313" key="5">
    <source>
        <dbReference type="Proteomes" id="UP000007799"/>
    </source>
</evidence>
<dbReference type="AlphaFoldDB" id="F2U0Q5"/>
<evidence type="ECO:0000256" key="1">
    <source>
        <dbReference type="ARBA" id="ARBA00007584"/>
    </source>
</evidence>
<dbReference type="PANTHER" id="PTHR12499:SF0">
    <property type="entry name" value="OPTIC ATROPHY 3 PROTEIN"/>
    <property type="match status" value="1"/>
</dbReference>
<dbReference type="GeneID" id="16078139"/>
<protein>
    <recommendedName>
        <fullName evidence="6">OPA3-like protein</fullName>
    </recommendedName>
</protein>
<dbReference type="InterPro" id="IPR010754">
    <property type="entry name" value="OPA3-like"/>
</dbReference>
<evidence type="ECO:0000313" key="4">
    <source>
        <dbReference type="EMBL" id="EGD80983.1"/>
    </source>
</evidence>
<keyword evidence="2 3" id="KW-0175">Coiled coil</keyword>
<dbReference type="InParanoid" id="F2U0Q5"/>
<dbReference type="STRING" id="946362.F2U0Q5"/>
<dbReference type="eggNOG" id="KOG3335">
    <property type="taxonomic scope" value="Eukaryota"/>
</dbReference>